<gene>
    <name evidence="1" type="ORF">BT96DRAFT_803550</name>
</gene>
<feature type="non-terminal residue" evidence="1">
    <location>
        <position position="62"/>
    </location>
</feature>
<dbReference type="Proteomes" id="UP000799118">
    <property type="component" value="Unassembled WGS sequence"/>
</dbReference>
<proteinExistence type="predicted"/>
<organism evidence="1 2">
    <name type="scientific">Gymnopus androsaceus JB14</name>
    <dbReference type="NCBI Taxonomy" id="1447944"/>
    <lineage>
        <taxon>Eukaryota</taxon>
        <taxon>Fungi</taxon>
        <taxon>Dikarya</taxon>
        <taxon>Basidiomycota</taxon>
        <taxon>Agaricomycotina</taxon>
        <taxon>Agaricomycetes</taxon>
        <taxon>Agaricomycetidae</taxon>
        <taxon>Agaricales</taxon>
        <taxon>Marasmiineae</taxon>
        <taxon>Omphalotaceae</taxon>
        <taxon>Gymnopus</taxon>
    </lineage>
</organism>
<evidence type="ECO:0000313" key="1">
    <source>
        <dbReference type="EMBL" id="KAE9392712.1"/>
    </source>
</evidence>
<feature type="non-terminal residue" evidence="1">
    <location>
        <position position="1"/>
    </location>
</feature>
<keyword evidence="2" id="KW-1185">Reference proteome</keyword>
<protein>
    <submittedName>
        <fullName evidence="1">Uncharacterized protein</fullName>
    </submittedName>
</protein>
<dbReference type="EMBL" id="ML769589">
    <property type="protein sequence ID" value="KAE9392712.1"/>
    <property type="molecule type" value="Genomic_DNA"/>
</dbReference>
<accession>A0A6A4H3G8</accession>
<evidence type="ECO:0000313" key="2">
    <source>
        <dbReference type="Proteomes" id="UP000799118"/>
    </source>
</evidence>
<dbReference type="AlphaFoldDB" id="A0A6A4H3G8"/>
<reference evidence="1" key="1">
    <citation type="journal article" date="2019" name="Environ. Microbiol.">
        <title>Fungal ecological strategies reflected in gene transcription - a case study of two litter decomposers.</title>
        <authorList>
            <person name="Barbi F."/>
            <person name="Kohler A."/>
            <person name="Barry K."/>
            <person name="Baskaran P."/>
            <person name="Daum C."/>
            <person name="Fauchery L."/>
            <person name="Ihrmark K."/>
            <person name="Kuo A."/>
            <person name="LaButti K."/>
            <person name="Lipzen A."/>
            <person name="Morin E."/>
            <person name="Grigoriev I.V."/>
            <person name="Henrissat B."/>
            <person name="Lindahl B."/>
            <person name="Martin F."/>
        </authorList>
    </citation>
    <scope>NUCLEOTIDE SEQUENCE</scope>
    <source>
        <strain evidence="1">JB14</strain>
    </source>
</reference>
<name>A0A6A4H3G8_9AGAR</name>
<dbReference type="OrthoDB" id="121051at2759"/>
<sequence>IKLAKFKAVDLEDFCGDDKVMDFDVPDEVTDEGIKIIDEFLRSWATTAPTDGEDIVMSLEEE</sequence>